<organism evidence="2">
    <name type="scientific">Candidatus Berkiella aquae</name>
    <dbReference type="NCBI Taxonomy" id="295108"/>
    <lineage>
        <taxon>Bacteria</taxon>
        <taxon>Pseudomonadati</taxon>
        <taxon>Pseudomonadota</taxon>
        <taxon>Gammaproteobacteria</taxon>
        <taxon>Candidatus Berkiellales</taxon>
        <taxon>Candidatus Berkiellaceae</taxon>
        <taxon>Candidatus Berkiella</taxon>
    </lineage>
</organism>
<dbReference type="PANTHER" id="PTHR10992:SF1086">
    <property type="entry name" value="AB HYDROLASE-1 DOMAIN-CONTAINING PROTEIN"/>
    <property type="match status" value="1"/>
</dbReference>
<protein>
    <submittedName>
        <fullName evidence="3">Alpha/beta fold hydrolase</fullName>
    </submittedName>
    <submittedName>
        <fullName evidence="2">Pyrethroid hydrolase</fullName>
        <ecNumber evidence="2">3.1.1.88</ecNumber>
    </submittedName>
</protein>
<dbReference type="PRINTS" id="PR00111">
    <property type="entry name" value="ABHYDROLASE"/>
</dbReference>
<dbReference type="Proteomes" id="UP000051497">
    <property type="component" value="Unassembled WGS sequence"/>
</dbReference>
<evidence type="ECO:0000259" key="1">
    <source>
        <dbReference type="Pfam" id="PF12697"/>
    </source>
</evidence>
<dbReference type="AlphaFoldDB" id="A0A0Q9YPX1"/>
<evidence type="ECO:0000313" key="2">
    <source>
        <dbReference type="EMBL" id="KRG19730.1"/>
    </source>
</evidence>
<evidence type="ECO:0000313" key="4">
    <source>
        <dbReference type="Proteomes" id="UP000051497"/>
    </source>
</evidence>
<dbReference type="EMBL" id="LKAJ02000001">
    <property type="protein sequence ID" value="MCS5710791.1"/>
    <property type="molecule type" value="Genomic_DNA"/>
</dbReference>
<keyword evidence="4" id="KW-1185">Reference proteome</keyword>
<accession>A0A0Q9YPX1</accession>
<dbReference type="SUPFAM" id="SSF53474">
    <property type="entry name" value="alpha/beta-Hydrolases"/>
    <property type="match status" value="1"/>
</dbReference>
<dbReference type="RefSeq" id="WP_158003413.1">
    <property type="nucleotide sequence ID" value="NZ_LKAJ02000001.1"/>
</dbReference>
<dbReference type="Pfam" id="PF12697">
    <property type="entry name" value="Abhydrolase_6"/>
    <property type="match status" value="1"/>
</dbReference>
<keyword evidence="2" id="KW-0378">Hydrolase</keyword>
<dbReference type="GO" id="GO:0102209">
    <property type="term" value="F:trans-permethrin hydrolase activity"/>
    <property type="evidence" value="ECO:0007669"/>
    <property type="project" value="UniProtKB-EC"/>
</dbReference>
<dbReference type="InterPro" id="IPR000073">
    <property type="entry name" value="AB_hydrolase_1"/>
</dbReference>
<dbReference type="PANTHER" id="PTHR10992">
    <property type="entry name" value="METHYLESTERASE FAMILY MEMBER"/>
    <property type="match status" value="1"/>
</dbReference>
<dbReference type="OrthoDB" id="9773549at2"/>
<gene>
    <name evidence="2" type="primary">pytH</name>
    <name evidence="3" type="ORF">HT99x_005065</name>
    <name evidence="2" type="ORF">HT99x_02709</name>
</gene>
<reference evidence="3" key="3">
    <citation type="submission" date="2021-06" db="EMBL/GenBank/DDBJ databases">
        <title>Genomic Description and Analysis of Intracellular Bacteria, Candidatus Berkiella cookevillensis and Candidatus Berkiella aquae.</title>
        <authorList>
            <person name="Kidane D.T."/>
            <person name="Mehari Y.T."/>
            <person name="Rice F.C."/>
            <person name="Arivett B.A."/>
            <person name="Farone A.L."/>
            <person name="Berk S.G."/>
            <person name="Farone M.B."/>
        </authorList>
    </citation>
    <scope>NUCLEOTIDE SEQUENCE</scope>
    <source>
        <strain evidence="3">HT99</strain>
    </source>
</reference>
<sequence length="236" mass="26624">MIFLLIHGSWHGAWCWEKVKPLLELAGHQVLAPDLPGHGEDKTPLEGITLRSYVDCIANRLKTLDEPAILVGHSMAGMVISQVAEYFPEKIRASVYIAGFMPQNGESLLSLARLQKLNKITANIRSVPQENAIYFPLEMMEHFAYNTCPEGVFSRLEGRFCVEPYLPYVTPVCITRERYGQVPRVYILCEEDKAVLLSSQQRMLKHSPCNAFTLACDHSPFYSDPEGLVELLLKLT</sequence>
<dbReference type="Gene3D" id="3.40.50.1820">
    <property type="entry name" value="alpha/beta hydrolase"/>
    <property type="match status" value="1"/>
</dbReference>
<dbReference type="EMBL" id="LKAJ01000015">
    <property type="protein sequence ID" value="KRG19730.1"/>
    <property type="molecule type" value="Genomic_DNA"/>
</dbReference>
<dbReference type="GO" id="GO:0080032">
    <property type="term" value="F:methyl jasmonate esterase activity"/>
    <property type="evidence" value="ECO:0007669"/>
    <property type="project" value="TreeGrafter"/>
</dbReference>
<dbReference type="InterPro" id="IPR045889">
    <property type="entry name" value="MES/HNL"/>
</dbReference>
<feature type="domain" description="AB hydrolase-1" evidence="1">
    <location>
        <begin position="3"/>
        <end position="230"/>
    </location>
</feature>
<dbReference type="EC" id="3.1.1.88" evidence="2"/>
<dbReference type="GO" id="GO:0080030">
    <property type="term" value="F:methyl indole-3-acetate esterase activity"/>
    <property type="evidence" value="ECO:0007669"/>
    <property type="project" value="TreeGrafter"/>
</dbReference>
<name>A0A0Q9YPX1_9GAMM</name>
<proteinExistence type="predicted"/>
<evidence type="ECO:0000313" key="3">
    <source>
        <dbReference type="EMBL" id="MCS5710791.1"/>
    </source>
</evidence>
<reference evidence="2" key="1">
    <citation type="submission" date="2015-09" db="EMBL/GenBank/DDBJ databases">
        <title>Draft Genome Sequences of Two Novel Amoeba-resistant Intranuclear Bacteria, Candidatus Berkiella cookevillensis and Candidatus Berkiella aquae.</title>
        <authorList>
            <person name="Mehari Y.T."/>
            <person name="Arivett B.A."/>
            <person name="Farone A.L."/>
            <person name="Gunderson J.H."/>
            <person name="Farone M.B."/>
        </authorList>
    </citation>
    <scope>NUCLEOTIDE SEQUENCE [LARGE SCALE GENOMIC DNA]</scope>
    <source>
        <strain evidence="2">HT99</strain>
    </source>
</reference>
<dbReference type="InterPro" id="IPR029058">
    <property type="entry name" value="AB_hydrolase_fold"/>
</dbReference>
<reference evidence="3" key="2">
    <citation type="journal article" date="2016" name="Genome Announc.">
        <title>Draft Genome Sequences of Two Novel Amoeba-Resistant Intranuclear Bacteria, 'Candidatus Berkiella cookevillensis' and 'Candidatus Berkiella aquae'.</title>
        <authorList>
            <person name="Mehari Y.T."/>
            <person name="Arivett B.A."/>
            <person name="Farone A.L."/>
            <person name="Gunderson J.H."/>
            <person name="Farone M.B."/>
        </authorList>
    </citation>
    <scope>NUCLEOTIDE SEQUENCE</scope>
    <source>
        <strain evidence="3">HT99</strain>
    </source>
</reference>
<comment type="caution">
    <text evidence="2">The sequence shown here is derived from an EMBL/GenBank/DDBJ whole genome shotgun (WGS) entry which is preliminary data.</text>
</comment>
<dbReference type="STRING" id="295108.HT99x_02709"/>